<dbReference type="Gene3D" id="3.40.50.1820">
    <property type="entry name" value="alpha/beta hydrolase"/>
    <property type="match status" value="2"/>
</dbReference>
<keyword evidence="3" id="KW-1185">Reference proteome</keyword>
<dbReference type="SUPFAM" id="SSF53474">
    <property type="entry name" value="alpha/beta-Hydrolases"/>
    <property type="match status" value="1"/>
</dbReference>
<reference evidence="3" key="1">
    <citation type="submission" date="2016-11" db="EMBL/GenBank/DDBJ databases">
        <authorList>
            <person name="Varghese N."/>
            <person name="Submissions S."/>
        </authorList>
    </citation>
    <scope>NUCLEOTIDE SEQUENCE [LARGE SCALE GENOMIC DNA]</scope>
    <source>
        <strain evidence="3">Sac-22</strain>
    </source>
</reference>
<dbReference type="EMBL" id="FRCX01000002">
    <property type="protein sequence ID" value="SHM61697.1"/>
    <property type="molecule type" value="Genomic_DNA"/>
</dbReference>
<dbReference type="AlphaFoldDB" id="A0A1M7KA39"/>
<protein>
    <submittedName>
        <fullName evidence="2">Esterase PHB depolymerase</fullName>
    </submittedName>
</protein>
<keyword evidence="1" id="KW-0732">Signal</keyword>
<dbReference type="InterPro" id="IPR029058">
    <property type="entry name" value="AB_hydrolase_fold"/>
</dbReference>
<dbReference type="PANTHER" id="PTHR42972:SF8">
    <property type="entry name" value="POLYHYDROXYBUTYRATE DEPOLYMERASE"/>
    <property type="match status" value="1"/>
</dbReference>
<organism evidence="2 3">
    <name type="scientific">Duganella sacchari</name>
    <dbReference type="NCBI Taxonomy" id="551987"/>
    <lineage>
        <taxon>Bacteria</taxon>
        <taxon>Pseudomonadati</taxon>
        <taxon>Pseudomonadota</taxon>
        <taxon>Betaproteobacteria</taxon>
        <taxon>Burkholderiales</taxon>
        <taxon>Oxalobacteraceae</taxon>
        <taxon>Telluria group</taxon>
        <taxon>Duganella</taxon>
    </lineage>
</organism>
<evidence type="ECO:0000313" key="2">
    <source>
        <dbReference type="EMBL" id="SHM61697.1"/>
    </source>
</evidence>
<dbReference type="Proteomes" id="UP000184339">
    <property type="component" value="Unassembled WGS sequence"/>
</dbReference>
<feature type="chain" id="PRO_5012794083" evidence="1">
    <location>
        <begin position="25"/>
        <end position="353"/>
    </location>
</feature>
<dbReference type="PANTHER" id="PTHR42972">
    <property type="entry name" value="TOL-PAL SYSTEM PROTEIN TOLB"/>
    <property type="match status" value="1"/>
</dbReference>
<evidence type="ECO:0000256" key="1">
    <source>
        <dbReference type="SAM" id="SignalP"/>
    </source>
</evidence>
<sequence length="353" mass="38334">MRLASFKVLTLGLLITALLPQAYAESTPLPALGADLSQTSVSGISSGGFMAAQLATAYSSRFIGVGIIAAGPFYCAGTYPSLSFLQNAVTTCMAPASRFAAADGAKSLENAKRFADQGLIDPVSNLSRQRAYIFSGSKDPTVAPIVVDASYNYYRLAVADPDKQILYSKDVAAGHSIVTREQDDVPCGETRAPYINNCDFTQSQVLLAHIYGDASKPPSKAEPSGKIIRFNQRAFITGDLSSMDDEAYVYVPTYCQQNSCIVHIAFHGCQQGARYIGDHFYAGTGYNQYADTNKMIVLYPQAMRSRGIPANPKGCWDFWGYSDEDRQYPAFFSKKSPQMQAIIAMLDQLGKKP</sequence>
<name>A0A1M7KA39_9BURK</name>
<dbReference type="OrthoDB" id="505233at2"/>
<feature type="signal peptide" evidence="1">
    <location>
        <begin position="1"/>
        <end position="24"/>
    </location>
</feature>
<gene>
    <name evidence="2" type="ORF">SAMN05192549_10215</name>
</gene>
<dbReference type="RefSeq" id="WP_084559984.1">
    <property type="nucleotide sequence ID" value="NZ_FRCX01000002.1"/>
</dbReference>
<dbReference type="STRING" id="551987.SAMN05192549_10215"/>
<evidence type="ECO:0000313" key="3">
    <source>
        <dbReference type="Proteomes" id="UP000184339"/>
    </source>
</evidence>
<proteinExistence type="predicted"/>
<accession>A0A1M7KA39</accession>